<gene>
    <name evidence="12" type="ORF">ACFPIB_14505</name>
</gene>
<dbReference type="InterPro" id="IPR026444">
    <property type="entry name" value="Secre_tail"/>
</dbReference>
<dbReference type="InterPro" id="IPR024079">
    <property type="entry name" value="MetalloPept_cat_dom_sf"/>
</dbReference>
<dbReference type="RefSeq" id="WP_378018185.1">
    <property type="nucleotide sequence ID" value="NZ_JBHSKT010000009.1"/>
</dbReference>
<evidence type="ECO:0000313" key="13">
    <source>
        <dbReference type="Proteomes" id="UP001596161"/>
    </source>
</evidence>
<keyword evidence="3" id="KW-0479">Metal-binding</keyword>
<dbReference type="InterPro" id="IPR008754">
    <property type="entry name" value="Peptidase_M43"/>
</dbReference>
<keyword evidence="4 9" id="KW-0732">Signal</keyword>
<feature type="domain" description="Peptidase M43 pregnancy-associated plasma-A" evidence="10">
    <location>
        <begin position="168"/>
        <end position="316"/>
    </location>
</feature>
<evidence type="ECO:0000256" key="6">
    <source>
        <dbReference type="ARBA" id="ARBA00022833"/>
    </source>
</evidence>
<evidence type="ECO:0000313" key="12">
    <source>
        <dbReference type="EMBL" id="MFC5271826.1"/>
    </source>
</evidence>
<keyword evidence="8" id="KW-1015">Disulfide bond</keyword>
<keyword evidence="5" id="KW-0378">Hydrolase</keyword>
<evidence type="ECO:0000256" key="4">
    <source>
        <dbReference type="ARBA" id="ARBA00022729"/>
    </source>
</evidence>
<keyword evidence="7 12" id="KW-0482">Metalloprotease</keyword>
<dbReference type="EMBL" id="JBHSKT010000009">
    <property type="protein sequence ID" value="MFC5271826.1"/>
    <property type="molecule type" value="Genomic_DNA"/>
</dbReference>
<dbReference type="CDD" id="cd04275">
    <property type="entry name" value="ZnMc_pappalysin_like"/>
    <property type="match status" value="1"/>
</dbReference>
<dbReference type="PANTHER" id="PTHR47466:SF1">
    <property type="entry name" value="METALLOPROTEASE MEP1 (AFU_ORTHOLOGUE AFUA_1G07730)-RELATED"/>
    <property type="match status" value="1"/>
</dbReference>
<keyword evidence="2" id="KW-0645">Protease</keyword>
<dbReference type="Proteomes" id="UP001596161">
    <property type="component" value="Unassembled WGS sequence"/>
</dbReference>
<comment type="caution">
    <text evidence="12">The sequence shown here is derived from an EMBL/GenBank/DDBJ whole genome shotgun (WGS) entry which is preliminary data.</text>
</comment>
<evidence type="ECO:0000256" key="5">
    <source>
        <dbReference type="ARBA" id="ARBA00022801"/>
    </source>
</evidence>
<dbReference type="Gene3D" id="2.60.40.4070">
    <property type="match status" value="1"/>
</dbReference>
<feature type="chain" id="PRO_5045535233" evidence="9">
    <location>
        <begin position="21"/>
        <end position="451"/>
    </location>
</feature>
<sequence>MKKFYAFAAAGLLCASGAMAQSDFQRCSAMEVLHHQMQQDPQMESRMTAIEAHTQKFLQNRPANQRTNAVVTIPVVVHVIYNTASQNISLGQIQSQIDVLNEDFRKLNADNSNTPALYAGLAADAQIQFVLAKQDPNGNPTNGVTRTSTKTKSFSANDAIKYTSKGGHDAWNTSQYLNFWIAPKLASMGQQLLGYAQFPGGPAATDGVVMAYAAFGSRAKFPGGVYYQGYDLGRTTTHEVGHYLNLRHIWGDATCGNDLVSDTPTQQTSNYGCPTFPKKTCSNNGDMSMNFMDYTDDPCMYMFTTGQANRMAAVLAPGGFHYSLTTSPGAQAPGTAIASGTSTTTQQSGQAQISDRELHMAPATVFPNPVKTDMNVSYSVAAENTNVEVEIYNLMGALVGTYKEGSKPAGKHIFSINSEDNRSFGALANGMYFCRINGAEEGKLVRFVIER</sequence>
<keyword evidence="6" id="KW-0862">Zinc</keyword>
<dbReference type="Pfam" id="PF18962">
    <property type="entry name" value="Por_Secre_tail"/>
    <property type="match status" value="1"/>
</dbReference>
<evidence type="ECO:0000256" key="3">
    <source>
        <dbReference type="ARBA" id="ARBA00022723"/>
    </source>
</evidence>
<dbReference type="SUPFAM" id="SSF55486">
    <property type="entry name" value="Metalloproteases ('zincins'), catalytic domain"/>
    <property type="match status" value="1"/>
</dbReference>
<feature type="domain" description="Secretion system C-terminal sorting" evidence="11">
    <location>
        <begin position="365"/>
        <end position="449"/>
    </location>
</feature>
<dbReference type="GO" id="GO:0008237">
    <property type="term" value="F:metallopeptidase activity"/>
    <property type="evidence" value="ECO:0007669"/>
    <property type="project" value="UniProtKB-KW"/>
</dbReference>
<evidence type="ECO:0000256" key="1">
    <source>
        <dbReference type="ARBA" id="ARBA00008721"/>
    </source>
</evidence>
<organism evidence="12 13">
    <name type="scientific">Adhaeribacter terreus</name>
    <dbReference type="NCBI Taxonomy" id="529703"/>
    <lineage>
        <taxon>Bacteria</taxon>
        <taxon>Pseudomonadati</taxon>
        <taxon>Bacteroidota</taxon>
        <taxon>Cytophagia</taxon>
        <taxon>Cytophagales</taxon>
        <taxon>Hymenobacteraceae</taxon>
        <taxon>Adhaeribacter</taxon>
    </lineage>
</organism>
<evidence type="ECO:0000256" key="2">
    <source>
        <dbReference type="ARBA" id="ARBA00022670"/>
    </source>
</evidence>
<reference evidence="13" key="1">
    <citation type="journal article" date="2019" name="Int. J. Syst. Evol. Microbiol.">
        <title>The Global Catalogue of Microorganisms (GCM) 10K type strain sequencing project: providing services to taxonomists for standard genome sequencing and annotation.</title>
        <authorList>
            <consortium name="The Broad Institute Genomics Platform"/>
            <consortium name="The Broad Institute Genome Sequencing Center for Infectious Disease"/>
            <person name="Wu L."/>
            <person name="Ma J."/>
        </authorList>
    </citation>
    <scope>NUCLEOTIDE SEQUENCE [LARGE SCALE GENOMIC DNA]</scope>
    <source>
        <strain evidence="13">KACC 12602</strain>
    </source>
</reference>
<evidence type="ECO:0000259" key="11">
    <source>
        <dbReference type="Pfam" id="PF18962"/>
    </source>
</evidence>
<protein>
    <submittedName>
        <fullName evidence="12">M43 family zinc metalloprotease</fullName>
    </submittedName>
</protein>
<accession>A0ABW0EE01</accession>
<dbReference type="Gene3D" id="3.40.390.10">
    <property type="entry name" value="Collagenase (Catalytic Domain)"/>
    <property type="match status" value="1"/>
</dbReference>
<dbReference type="PANTHER" id="PTHR47466">
    <property type="match status" value="1"/>
</dbReference>
<feature type="signal peptide" evidence="9">
    <location>
        <begin position="1"/>
        <end position="20"/>
    </location>
</feature>
<dbReference type="Pfam" id="PF05572">
    <property type="entry name" value="Peptidase_M43"/>
    <property type="match status" value="1"/>
</dbReference>
<dbReference type="NCBIfam" id="TIGR04183">
    <property type="entry name" value="Por_Secre_tail"/>
    <property type="match status" value="1"/>
</dbReference>
<keyword evidence="13" id="KW-1185">Reference proteome</keyword>
<evidence type="ECO:0000259" key="10">
    <source>
        <dbReference type="Pfam" id="PF05572"/>
    </source>
</evidence>
<proteinExistence type="inferred from homology"/>
<evidence type="ECO:0000256" key="9">
    <source>
        <dbReference type="SAM" id="SignalP"/>
    </source>
</evidence>
<comment type="similarity">
    <text evidence="1">Belongs to the peptidase M43B family.</text>
</comment>
<name>A0ABW0EE01_9BACT</name>
<evidence type="ECO:0000256" key="7">
    <source>
        <dbReference type="ARBA" id="ARBA00023049"/>
    </source>
</evidence>
<evidence type="ECO:0000256" key="8">
    <source>
        <dbReference type="ARBA" id="ARBA00023157"/>
    </source>
</evidence>